<dbReference type="PROSITE" id="PS00018">
    <property type="entry name" value="EF_HAND_1"/>
    <property type="match status" value="2"/>
</dbReference>
<dbReference type="SUPFAM" id="SSF81324">
    <property type="entry name" value="Voltage-gated potassium channels"/>
    <property type="match status" value="1"/>
</dbReference>
<evidence type="ECO:0000256" key="3">
    <source>
        <dbReference type="ARBA" id="ARBA00022837"/>
    </source>
</evidence>
<evidence type="ECO:0000256" key="6">
    <source>
        <dbReference type="SAM" id="MobiDB-lite"/>
    </source>
</evidence>
<dbReference type="CDD" id="cd00051">
    <property type="entry name" value="EFh"/>
    <property type="match status" value="2"/>
</dbReference>
<dbReference type="PANTHER" id="PTHR46726:SF1">
    <property type="entry name" value="TWO-PORE CALCIUM CHANNEL 3"/>
    <property type="match status" value="1"/>
</dbReference>
<feature type="transmembrane region" description="Helical" evidence="7">
    <location>
        <begin position="225"/>
        <end position="245"/>
    </location>
</feature>
<reference evidence="9 10" key="1">
    <citation type="submission" date="2016-02" db="EMBL/GenBank/DDBJ databases">
        <title>Genome analysis of coral dinoflagellate symbionts highlights evolutionary adaptations to a symbiotic lifestyle.</title>
        <authorList>
            <person name="Aranda M."/>
            <person name="Li Y."/>
            <person name="Liew Y.J."/>
            <person name="Baumgarten S."/>
            <person name="Simakov O."/>
            <person name="Wilson M."/>
            <person name="Piel J."/>
            <person name="Ashoor H."/>
            <person name="Bougouffa S."/>
            <person name="Bajic V.B."/>
            <person name="Ryu T."/>
            <person name="Ravasi T."/>
            <person name="Bayer T."/>
            <person name="Micklem G."/>
            <person name="Kim H."/>
            <person name="Bhak J."/>
            <person name="Lajeunesse T.C."/>
            <person name="Voolstra C.R."/>
        </authorList>
    </citation>
    <scope>NUCLEOTIDE SEQUENCE [LARGE SCALE GENOMIC DNA]</scope>
    <source>
        <strain evidence="9 10">CCMP2467</strain>
    </source>
</reference>
<dbReference type="PROSITE" id="PS50222">
    <property type="entry name" value="EF_HAND_2"/>
    <property type="match status" value="2"/>
</dbReference>
<evidence type="ECO:0000256" key="5">
    <source>
        <dbReference type="ARBA" id="ARBA00023136"/>
    </source>
</evidence>
<feature type="domain" description="EF-hand" evidence="8">
    <location>
        <begin position="418"/>
        <end position="453"/>
    </location>
</feature>
<dbReference type="SMART" id="SM00054">
    <property type="entry name" value="EFh"/>
    <property type="match status" value="2"/>
</dbReference>
<keyword evidence="3" id="KW-0106">Calcium</keyword>
<proteinExistence type="predicted"/>
<dbReference type="Pfam" id="PF00520">
    <property type="entry name" value="Ion_trans"/>
    <property type="match status" value="1"/>
</dbReference>
<keyword evidence="10" id="KW-1185">Reference proteome</keyword>
<dbReference type="Pfam" id="PF13499">
    <property type="entry name" value="EF-hand_7"/>
    <property type="match status" value="1"/>
</dbReference>
<dbReference type="InterPro" id="IPR002048">
    <property type="entry name" value="EF_hand_dom"/>
</dbReference>
<evidence type="ECO:0000256" key="2">
    <source>
        <dbReference type="ARBA" id="ARBA00022692"/>
    </source>
</evidence>
<dbReference type="Proteomes" id="UP000186817">
    <property type="component" value="Unassembled WGS sequence"/>
</dbReference>
<dbReference type="EMBL" id="LSRX01000543">
    <property type="protein sequence ID" value="OLP94417.1"/>
    <property type="molecule type" value="Genomic_DNA"/>
</dbReference>
<dbReference type="AlphaFoldDB" id="A0A1Q9DGV2"/>
<evidence type="ECO:0000256" key="1">
    <source>
        <dbReference type="ARBA" id="ARBA00004141"/>
    </source>
</evidence>
<evidence type="ECO:0000313" key="10">
    <source>
        <dbReference type="Proteomes" id="UP000186817"/>
    </source>
</evidence>
<dbReference type="Gene3D" id="1.10.238.10">
    <property type="entry name" value="EF-hand"/>
    <property type="match status" value="1"/>
</dbReference>
<feature type="domain" description="EF-hand" evidence="8">
    <location>
        <begin position="459"/>
        <end position="494"/>
    </location>
</feature>
<evidence type="ECO:0000256" key="4">
    <source>
        <dbReference type="ARBA" id="ARBA00022989"/>
    </source>
</evidence>
<dbReference type="Gene3D" id="1.10.287.70">
    <property type="match status" value="1"/>
</dbReference>
<dbReference type="InterPro" id="IPR018247">
    <property type="entry name" value="EF_Hand_1_Ca_BS"/>
</dbReference>
<accession>A0A1Q9DGV2</accession>
<keyword evidence="2 7" id="KW-0812">Transmembrane</keyword>
<organism evidence="9 10">
    <name type="scientific">Symbiodinium microadriaticum</name>
    <name type="common">Dinoflagellate</name>
    <name type="synonym">Zooxanthella microadriatica</name>
    <dbReference type="NCBI Taxonomy" id="2951"/>
    <lineage>
        <taxon>Eukaryota</taxon>
        <taxon>Sar</taxon>
        <taxon>Alveolata</taxon>
        <taxon>Dinophyceae</taxon>
        <taxon>Suessiales</taxon>
        <taxon>Symbiodiniaceae</taxon>
        <taxon>Symbiodinium</taxon>
    </lineage>
</organism>
<evidence type="ECO:0000256" key="7">
    <source>
        <dbReference type="SAM" id="Phobius"/>
    </source>
</evidence>
<dbReference type="InterPro" id="IPR011992">
    <property type="entry name" value="EF-hand-dom_pair"/>
</dbReference>
<sequence>MPQPERRPLAASVEDALQELQRQQQVAWQSFSMLKEQHKQWQQSVEQLMKQIELAPVEEPNGSKSPARVEKSYEPGSASPSSDMQDMHLQLHDAEGMMPDKTLDLLKTVKFSERGPLKKIVEEVVKEEKAARREQAEMDKWGHIVKAITDIVSSRWFEYLTGFIILLNMVTIGLDAELSLHSDIPGAYDTEWIKNIERGFLAVYTVELVLRLVGGGVRILTSSWFLLDAFLVTVGLLALVIVPIVGSAEQDAALSGIEKILVVRGLRLLRLVRALRMISHFKVMWRLVYSLLTAGQTMLSATALIMLSLFIFGCVSIEMIHSEPDLLKTEETATIVREHFGSLQRAIITLIQFVTLDSIAAIYYPLVQAKPYLLVIFAPLIATFNHLDRDESGSITREEVSANEQEEERNQLKKKVKRALPTLIATFNHLDRDESGSITREEIENVPIEILPSKVLENVSIDNMVDLFEMLDVEGNGRLELDEFIGGLLNLVLLDVPLWSIQPPGAQGSFRN</sequence>
<dbReference type="InterPro" id="IPR005821">
    <property type="entry name" value="Ion_trans_dom"/>
</dbReference>
<dbReference type="GO" id="GO:0016020">
    <property type="term" value="C:membrane"/>
    <property type="evidence" value="ECO:0007669"/>
    <property type="project" value="UniProtKB-SubCell"/>
</dbReference>
<keyword evidence="4 7" id="KW-1133">Transmembrane helix</keyword>
<dbReference type="PANTHER" id="PTHR46726">
    <property type="entry name" value="TWO PORE CHANNEL 3"/>
    <property type="match status" value="1"/>
</dbReference>
<feature type="transmembrane region" description="Helical" evidence="7">
    <location>
        <begin position="287"/>
        <end position="312"/>
    </location>
</feature>
<dbReference type="Gene3D" id="1.20.120.350">
    <property type="entry name" value="Voltage-gated potassium channels. Chain C"/>
    <property type="match status" value="1"/>
</dbReference>
<gene>
    <name evidence="9" type="primary">CACNA1S</name>
    <name evidence="9" type="ORF">AK812_SmicGene23570</name>
</gene>
<dbReference type="GO" id="GO:0005509">
    <property type="term" value="F:calcium ion binding"/>
    <property type="evidence" value="ECO:0007669"/>
    <property type="project" value="InterPro"/>
</dbReference>
<feature type="region of interest" description="Disordered" evidence="6">
    <location>
        <begin position="56"/>
        <end position="84"/>
    </location>
</feature>
<evidence type="ECO:0000313" key="9">
    <source>
        <dbReference type="EMBL" id="OLP94417.1"/>
    </source>
</evidence>
<dbReference type="OMA" id="WIKNIER"/>
<dbReference type="OrthoDB" id="10409813at2759"/>
<dbReference type="GO" id="GO:0005216">
    <property type="term" value="F:monoatomic ion channel activity"/>
    <property type="evidence" value="ECO:0007669"/>
    <property type="project" value="InterPro"/>
</dbReference>
<dbReference type="InterPro" id="IPR027359">
    <property type="entry name" value="Volt_channel_dom_sf"/>
</dbReference>
<comment type="subcellular location">
    <subcellularLocation>
        <location evidence="1">Membrane</location>
        <topology evidence="1">Multi-pass membrane protein</topology>
    </subcellularLocation>
</comment>
<evidence type="ECO:0000259" key="8">
    <source>
        <dbReference type="PROSITE" id="PS50222"/>
    </source>
</evidence>
<comment type="caution">
    <text evidence="9">The sequence shown here is derived from an EMBL/GenBank/DDBJ whole genome shotgun (WGS) entry which is preliminary data.</text>
</comment>
<dbReference type="SUPFAM" id="SSF47473">
    <property type="entry name" value="EF-hand"/>
    <property type="match status" value="1"/>
</dbReference>
<protein>
    <submittedName>
        <fullName evidence="9">Voltage-dependent L-type calcium channel subunit alpha-1S</fullName>
    </submittedName>
</protein>
<name>A0A1Q9DGV2_SYMMI</name>
<keyword evidence="5 7" id="KW-0472">Membrane</keyword>